<dbReference type="Pfam" id="PF12706">
    <property type="entry name" value="Lactamase_B_2"/>
    <property type="match status" value="1"/>
</dbReference>
<feature type="binding site" evidence="5">
    <location>
        <position position="173"/>
    </location>
    <ligand>
        <name>an N-acyl-1,2-diacyl-sn-glycero-3-phosphoethanolamine</name>
        <dbReference type="ChEBI" id="CHEBI:62537"/>
    </ligand>
</feature>
<feature type="binding site" evidence="6">
    <location>
        <position position="269"/>
    </location>
    <ligand>
        <name>Zn(2+)</name>
        <dbReference type="ChEBI" id="CHEBI:29105"/>
        <label>2</label>
    </ligand>
</feature>
<feature type="binding site" evidence="6">
    <location>
        <position position="328"/>
    </location>
    <ligand>
        <name>Zn(2+)</name>
        <dbReference type="ChEBI" id="CHEBI:29105"/>
        <label>2</label>
    </ligand>
</feature>
<evidence type="ECO:0000259" key="7">
    <source>
        <dbReference type="Pfam" id="PF12706"/>
    </source>
</evidence>
<feature type="binding site" evidence="6">
    <location>
        <position position="269"/>
    </location>
    <ligand>
        <name>Zn(2+)</name>
        <dbReference type="ChEBI" id="CHEBI:29105"/>
        <label>1</label>
    </ligand>
</feature>
<dbReference type="InterPro" id="IPR036866">
    <property type="entry name" value="RibonucZ/Hydroxyglut_hydro"/>
</dbReference>
<comment type="similarity">
    <text evidence="1">Belongs to the NAPE-PLD family.</text>
</comment>
<evidence type="ECO:0000256" key="5">
    <source>
        <dbReference type="PIRSR" id="PIRSR038896-50"/>
    </source>
</evidence>
<dbReference type="EMBL" id="NEDP02076751">
    <property type="protein sequence ID" value="OWF34710.1"/>
    <property type="molecule type" value="Genomic_DNA"/>
</dbReference>
<evidence type="ECO:0000256" key="1">
    <source>
        <dbReference type="ARBA" id="ARBA00010127"/>
    </source>
</evidence>
<keyword evidence="3" id="KW-0443">Lipid metabolism</keyword>
<reference evidence="8 9" key="1">
    <citation type="journal article" date="2017" name="Nat. Ecol. Evol.">
        <title>Scallop genome provides insights into evolution of bilaterian karyotype and development.</title>
        <authorList>
            <person name="Wang S."/>
            <person name="Zhang J."/>
            <person name="Jiao W."/>
            <person name="Li J."/>
            <person name="Xun X."/>
            <person name="Sun Y."/>
            <person name="Guo X."/>
            <person name="Huan P."/>
            <person name="Dong B."/>
            <person name="Zhang L."/>
            <person name="Hu X."/>
            <person name="Sun X."/>
            <person name="Wang J."/>
            <person name="Zhao C."/>
            <person name="Wang Y."/>
            <person name="Wang D."/>
            <person name="Huang X."/>
            <person name="Wang R."/>
            <person name="Lv J."/>
            <person name="Li Y."/>
            <person name="Zhang Z."/>
            <person name="Liu B."/>
            <person name="Lu W."/>
            <person name="Hui Y."/>
            <person name="Liang J."/>
            <person name="Zhou Z."/>
            <person name="Hou R."/>
            <person name="Li X."/>
            <person name="Liu Y."/>
            <person name="Li H."/>
            <person name="Ning X."/>
            <person name="Lin Y."/>
            <person name="Zhao L."/>
            <person name="Xing Q."/>
            <person name="Dou J."/>
            <person name="Li Y."/>
            <person name="Mao J."/>
            <person name="Guo H."/>
            <person name="Dou H."/>
            <person name="Li T."/>
            <person name="Mu C."/>
            <person name="Jiang W."/>
            <person name="Fu Q."/>
            <person name="Fu X."/>
            <person name="Miao Y."/>
            <person name="Liu J."/>
            <person name="Yu Q."/>
            <person name="Li R."/>
            <person name="Liao H."/>
            <person name="Li X."/>
            <person name="Kong Y."/>
            <person name="Jiang Z."/>
            <person name="Chourrout D."/>
            <person name="Li R."/>
            <person name="Bao Z."/>
        </authorList>
    </citation>
    <scope>NUCLEOTIDE SEQUENCE [LARGE SCALE GENOMIC DNA]</scope>
    <source>
        <strain evidence="8 9">PY_sf001</strain>
    </source>
</reference>
<dbReference type="InterPro" id="IPR001279">
    <property type="entry name" value="Metallo-B-lactamas"/>
</dbReference>
<keyword evidence="6" id="KW-0479">Metal-binding</keyword>
<dbReference type="PANTHER" id="PTHR15032:SF4">
    <property type="entry name" value="N-ACYL-PHOSPHATIDYLETHANOLAMINE-HYDROLYZING PHOSPHOLIPASE D"/>
    <property type="match status" value="1"/>
</dbReference>
<feature type="domain" description="Metallo-beta-lactamase" evidence="7">
    <location>
        <begin position="129"/>
        <end position="329"/>
    </location>
</feature>
<keyword evidence="9" id="KW-1185">Reference proteome</keyword>
<comment type="caution">
    <text evidence="8">The sequence shown here is derived from an EMBL/GenBank/DDBJ whole genome shotgun (WGS) entry which is preliminary data.</text>
</comment>
<dbReference type="GO" id="GO:0009395">
    <property type="term" value="P:phospholipid catabolic process"/>
    <property type="evidence" value="ECO:0007669"/>
    <property type="project" value="UniProtKB-KW"/>
</dbReference>
<feature type="binding site" evidence="6">
    <location>
        <position position="172"/>
    </location>
    <ligand>
        <name>Zn(2+)</name>
        <dbReference type="ChEBI" id="CHEBI:29105"/>
        <label>1</label>
    </ligand>
</feature>
<keyword evidence="6" id="KW-0862">Zinc</keyword>
<evidence type="ECO:0000256" key="2">
    <source>
        <dbReference type="ARBA" id="ARBA00012279"/>
    </source>
</evidence>
<dbReference type="Proteomes" id="UP000242188">
    <property type="component" value="Unassembled WGS sequence"/>
</dbReference>
<organism evidence="8 9">
    <name type="scientific">Mizuhopecten yessoensis</name>
    <name type="common">Japanese scallop</name>
    <name type="synonym">Patinopecten yessoensis</name>
    <dbReference type="NCBI Taxonomy" id="6573"/>
    <lineage>
        <taxon>Eukaryota</taxon>
        <taxon>Metazoa</taxon>
        <taxon>Spiralia</taxon>
        <taxon>Lophotrochozoa</taxon>
        <taxon>Mollusca</taxon>
        <taxon>Bivalvia</taxon>
        <taxon>Autobranchia</taxon>
        <taxon>Pteriomorphia</taxon>
        <taxon>Pectinida</taxon>
        <taxon>Pectinoidea</taxon>
        <taxon>Pectinidae</taxon>
        <taxon>Mizuhopecten</taxon>
    </lineage>
</organism>
<dbReference type="PANTHER" id="PTHR15032">
    <property type="entry name" value="N-ACYL-PHOSPHATIDYLETHANOLAMINE-HYDROLYZING PHOSPHOLIPASE D"/>
    <property type="match status" value="1"/>
</dbReference>
<protein>
    <recommendedName>
        <fullName evidence="2">N-acetylphosphatidylethanolamine-hydrolyzing phospholipase D</fullName>
        <ecNumber evidence="2">3.1.4.54</ecNumber>
    </recommendedName>
</protein>
<dbReference type="GO" id="GO:0070292">
    <property type="term" value="P:N-acylphosphatidylethanolamine metabolic process"/>
    <property type="evidence" value="ECO:0007669"/>
    <property type="project" value="TreeGrafter"/>
</dbReference>
<dbReference type="InterPro" id="IPR024884">
    <property type="entry name" value="NAPE-PLD"/>
</dbReference>
<dbReference type="OrthoDB" id="332863at2759"/>
<evidence type="ECO:0000313" key="9">
    <source>
        <dbReference type="Proteomes" id="UP000242188"/>
    </source>
</evidence>
<dbReference type="GO" id="GO:0005737">
    <property type="term" value="C:cytoplasm"/>
    <property type="evidence" value="ECO:0007669"/>
    <property type="project" value="TreeGrafter"/>
</dbReference>
<feature type="binding site" evidence="6">
    <location>
        <position position="170"/>
    </location>
    <ligand>
        <name>Zn(2+)</name>
        <dbReference type="ChEBI" id="CHEBI:29105"/>
        <label>1</label>
    </ligand>
</feature>
<proteinExistence type="inferred from homology"/>
<dbReference type="EC" id="3.1.4.54" evidence="2"/>
<dbReference type="SUPFAM" id="SSF56281">
    <property type="entry name" value="Metallo-hydrolase/oxidoreductase"/>
    <property type="match status" value="1"/>
</dbReference>
<feature type="binding site" evidence="5">
    <location>
        <position position="306"/>
    </location>
    <ligand>
        <name>an N-acyl-1,2-diacyl-sn-glycero-3-phosphoethanolamine</name>
        <dbReference type="ChEBI" id="CHEBI:62537"/>
    </ligand>
</feature>
<dbReference type="GO" id="GO:0070291">
    <property type="term" value="P:N-acylethanolamine metabolic process"/>
    <property type="evidence" value="ECO:0007669"/>
    <property type="project" value="TreeGrafter"/>
</dbReference>
<dbReference type="GO" id="GO:0008270">
    <property type="term" value="F:zinc ion binding"/>
    <property type="evidence" value="ECO:0007669"/>
    <property type="project" value="InterPro"/>
</dbReference>
<evidence type="ECO:0000256" key="4">
    <source>
        <dbReference type="ARBA" id="ARBA00048025"/>
    </source>
</evidence>
<evidence type="ECO:0000313" key="8">
    <source>
        <dbReference type="EMBL" id="OWF34710.1"/>
    </source>
</evidence>
<sequence>MSEPCCLDTSGRMTENMASVDTTENMASVNTTDSRINKSTRTKPLCTNGVYKNPWKTWKDPDFVLKFMYKMLIAEKDCSNIPCKTQELDKHLPVLTPEFDQLENPPNSGVQATWIGHASVLVQLDGITVLTDPIFSDRCSMVQWLGPKRYRPPPCKVDDLTVLDAVVISHNHYDHLDHGSVVSLNRKFGDKLWWYVPIGTRQWMLNTGCKNVVELSWWEEHQHSPNPNIMFALTPAQHWCKRTATDTNKALWGSWVVKGPKHSFFFAGDTAYCEGFKEIGEEYGPFDLSAIPIGAYAPRSVMAAQHVDPAEAVQIHTDVKSRNSLGIHWGTFKLTYEFYLEPQTRLPEELRKADLSEDCFVTLKHGETRIFGE</sequence>
<dbReference type="GO" id="GO:0070290">
    <property type="term" value="F:N-acylphosphatidylethanolamine-specific phospholipase D activity"/>
    <property type="evidence" value="ECO:0007669"/>
    <property type="project" value="UniProtKB-EC"/>
</dbReference>
<name>A0A210PDY8_MIZYE</name>
<comment type="cofactor">
    <cofactor evidence="6">
        <name>Zn(2+)</name>
        <dbReference type="ChEBI" id="CHEBI:29105"/>
    </cofactor>
    <text evidence="6">Binds 2 zinc divalent cations per subunit.</text>
</comment>
<keyword evidence="3" id="KW-0442">Lipid degradation</keyword>
<feature type="binding site" evidence="6">
    <location>
        <position position="174"/>
    </location>
    <ligand>
        <name>Zn(2+)</name>
        <dbReference type="ChEBI" id="CHEBI:29105"/>
        <label>2</label>
    </ligand>
</feature>
<keyword evidence="3" id="KW-0595">Phospholipid degradation</keyword>
<dbReference type="AlphaFoldDB" id="A0A210PDY8"/>
<feature type="binding site" evidence="6">
    <location>
        <position position="175"/>
    </location>
    <ligand>
        <name>Zn(2+)</name>
        <dbReference type="ChEBI" id="CHEBI:29105"/>
        <label>2</label>
    </ligand>
</feature>
<evidence type="ECO:0000256" key="6">
    <source>
        <dbReference type="PIRSR" id="PIRSR038896-51"/>
    </source>
</evidence>
<keyword evidence="3" id="KW-1208">Phospholipid metabolism</keyword>
<dbReference type="PIRSF" id="PIRSF038896">
    <property type="entry name" value="NAPE-PLD"/>
    <property type="match status" value="1"/>
</dbReference>
<evidence type="ECO:0000256" key="3">
    <source>
        <dbReference type="ARBA" id="ARBA00022668"/>
    </source>
</evidence>
<gene>
    <name evidence="8" type="ORF">KP79_PYT11477</name>
</gene>
<feature type="binding site" evidence="6">
    <location>
        <position position="238"/>
    </location>
    <ligand>
        <name>Zn(2+)</name>
        <dbReference type="ChEBI" id="CHEBI:29105"/>
        <label>1</label>
    </ligand>
</feature>
<dbReference type="Gene3D" id="3.60.15.10">
    <property type="entry name" value="Ribonuclease Z/Hydroxyacylglutathione hydrolase-like"/>
    <property type="match status" value="1"/>
</dbReference>
<comment type="catalytic activity">
    <reaction evidence="4">
        <text>N-(5Z,8Z,11Z,14Z-eicosatetraenoyl)-1,2-di-(9Z-octadecenoyl)-sn-glycero-3-phosphoethanolamine + H2O = N-(5Z,8Z,11Z,14Z-eicosatetraenoyl)-ethanolamine + 1,2-di-(9Z-octadecenoyl)-sn-glycero-3-phosphate + H(+)</text>
        <dbReference type="Rhea" id="RHEA:45528"/>
        <dbReference type="ChEBI" id="CHEBI:2700"/>
        <dbReference type="ChEBI" id="CHEBI:15377"/>
        <dbReference type="ChEBI" id="CHEBI:15378"/>
        <dbReference type="ChEBI" id="CHEBI:74546"/>
        <dbReference type="ChEBI" id="CHEBI:85277"/>
    </reaction>
    <physiologicalReaction direction="left-to-right" evidence="4">
        <dbReference type="Rhea" id="RHEA:45529"/>
    </physiologicalReaction>
</comment>
<accession>A0A210PDY8</accession>